<keyword evidence="7" id="KW-1185">Reference proteome</keyword>
<evidence type="ECO:0000313" key="7">
    <source>
        <dbReference type="Proteomes" id="UP001597545"/>
    </source>
</evidence>
<feature type="domain" description="Thioredoxin" evidence="5">
    <location>
        <begin position="225"/>
        <end position="362"/>
    </location>
</feature>
<evidence type="ECO:0000256" key="2">
    <source>
        <dbReference type="ARBA" id="ARBA00022748"/>
    </source>
</evidence>
<dbReference type="InterPro" id="IPR000866">
    <property type="entry name" value="AhpC/TSA"/>
</dbReference>
<dbReference type="InterPro" id="IPR013766">
    <property type="entry name" value="Thioredoxin_domain"/>
</dbReference>
<name>A0ABW5KE62_9SPHI</name>
<evidence type="ECO:0000256" key="4">
    <source>
        <dbReference type="ARBA" id="ARBA00023284"/>
    </source>
</evidence>
<proteinExistence type="predicted"/>
<evidence type="ECO:0000313" key="6">
    <source>
        <dbReference type="EMBL" id="MFD2547247.1"/>
    </source>
</evidence>
<dbReference type="PANTHER" id="PTHR42852:SF6">
    <property type="entry name" value="THIOL:DISULFIDE INTERCHANGE PROTEIN DSBE"/>
    <property type="match status" value="1"/>
</dbReference>
<gene>
    <name evidence="6" type="ORF">ACFSR5_06250</name>
</gene>
<keyword evidence="3" id="KW-1015">Disulfide bond</keyword>
<protein>
    <submittedName>
        <fullName evidence="6">TlpA family protein disulfide reductase</fullName>
    </submittedName>
</protein>
<evidence type="ECO:0000259" key="5">
    <source>
        <dbReference type="PROSITE" id="PS51352"/>
    </source>
</evidence>
<keyword evidence="4" id="KW-0676">Redox-active center</keyword>
<reference evidence="7" key="1">
    <citation type="journal article" date="2019" name="Int. J. Syst. Evol. Microbiol.">
        <title>The Global Catalogue of Microorganisms (GCM) 10K type strain sequencing project: providing services to taxonomists for standard genome sequencing and annotation.</title>
        <authorList>
            <consortium name="The Broad Institute Genomics Platform"/>
            <consortium name="The Broad Institute Genome Sequencing Center for Infectious Disease"/>
            <person name="Wu L."/>
            <person name="Ma J."/>
        </authorList>
    </citation>
    <scope>NUCLEOTIDE SEQUENCE [LARGE SCALE GENOMIC DNA]</scope>
    <source>
        <strain evidence="7">KCTC 42662</strain>
    </source>
</reference>
<comment type="caution">
    <text evidence="6">The sequence shown here is derived from an EMBL/GenBank/DDBJ whole genome shotgun (WGS) entry which is preliminary data.</text>
</comment>
<evidence type="ECO:0000256" key="3">
    <source>
        <dbReference type="ARBA" id="ARBA00023157"/>
    </source>
</evidence>
<dbReference type="EMBL" id="JBHULR010000003">
    <property type="protein sequence ID" value="MFD2547247.1"/>
    <property type="molecule type" value="Genomic_DNA"/>
</dbReference>
<organism evidence="6 7">
    <name type="scientific">Sphingobacterium suaedae</name>
    <dbReference type="NCBI Taxonomy" id="1686402"/>
    <lineage>
        <taxon>Bacteria</taxon>
        <taxon>Pseudomonadati</taxon>
        <taxon>Bacteroidota</taxon>
        <taxon>Sphingobacteriia</taxon>
        <taxon>Sphingobacteriales</taxon>
        <taxon>Sphingobacteriaceae</taxon>
        <taxon>Sphingobacterium</taxon>
    </lineage>
</organism>
<evidence type="ECO:0000256" key="1">
    <source>
        <dbReference type="ARBA" id="ARBA00004196"/>
    </source>
</evidence>
<dbReference type="SUPFAM" id="SSF52833">
    <property type="entry name" value="Thioredoxin-like"/>
    <property type="match status" value="1"/>
</dbReference>
<dbReference type="CDD" id="cd02966">
    <property type="entry name" value="TlpA_like_family"/>
    <property type="match status" value="1"/>
</dbReference>
<dbReference type="InterPro" id="IPR036249">
    <property type="entry name" value="Thioredoxin-like_sf"/>
</dbReference>
<dbReference type="Pfam" id="PF00578">
    <property type="entry name" value="AhpC-TSA"/>
    <property type="match status" value="1"/>
</dbReference>
<dbReference type="Proteomes" id="UP001597545">
    <property type="component" value="Unassembled WGS sequence"/>
</dbReference>
<comment type="subcellular location">
    <subcellularLocation>
        <location evidence="1">Cell envelope</location>
    </subcellularLocation>
</comment>
<dbReference type="PANTHER" id="PTHR42852">
    <property type="entry name" value="THIOL:DISULFIDE INTERCHANGE PROTEIN DSBE"/>
    <property type="match status" value="1"/>
</dbReference>
<accession>A0ABW5KE62</accession>
<keyword evidence="2" id="KW-0201">Cytochrome c-type biogenesis</keyword>
<dbReference type="InterPro" id="IPR050553">
    <property type="entry name" value="Thioredoxin_ResA/DsbE_sf"/>
</dbReference>
<dbReference type="RefSeq" id="WP_380901816.1">
    <property type="nucleotide sequence ID" value="NZ_JBHUEG010000007.1"/>
</dbReference>
<dbReference type="PROSITE" id="PS51352">
    <property type="entry name" value="THIOREDOXIN_2"/>
    <property type="match status" value="1"/>
</dbReference>
<dbReference type="Gene3D" id="3.40.30.10">
    <property type="entry name" value="Glutaredoxin"/>
    <property type="match status" value="1"/>
</dbReference>
<sequence>MRHLFILIMILHGIVAGATFAQTLTVKGKIHTPDSLMILFGDGIRIDTLFSLTGEFHFQREMMHPELLTVVAMKRGSNEYAKKDFFTGAGIVHMESEFKDFSRAEVTMSDTKAQSKYNEFRSRFNPLVKIARSVIDSSYVKGKTDAEKAVYKHVYDRIIAIETEVAEEFVRENTDNIVGAFVLANYLRDMEATEMDEIVHLFNDDLLNATYLVDVKDRLNMLAKLKEGLKAPDFSLTNLDGAQIDGKGLGGRYVVLDFWGSWCAPCIAGMPKMKEYVQKYGDKVNFIGIACGDEVANWKSAISELQLTWPQYLNSSQNEDLTRKFQIDTFPTKIIIDPNGKILNLFKGESADFYKYLDHLFSTRL</sequence>